<feature type="domain" description="OmpA-like" evidence="4">
    <location>
        <begin position="495"/>
        <end position="614"/>
    </location>
</feature>
<protein>
    <recommendedName>
        <fullName evidence="4">OmpA-like domain-containing protein</fullName>
    </recommendedName>
</protein>
<feature type="signal peptide" evidence="3">
    <location>
        <begin position="1"/>
        <end position="34"/>
    </location>
</feature>
<reference evidence="5 6" key="1">
    <citation type="submission" date="2020-05" db="EMBL/GenBank/DDBJ databases">
        <title>Gimesia benthica sp. nov., a novel planctomycete isolated from a deep-sea water sample of the Northwest Indian Ocean.</title>
        <authorList>
            <person name="Wang J."/>
            <person name="Ruan C."/>
            <person name="Song L."/>
            <person name="Zhu Y."/>
            <person name="Li A."/>
            <person name="Zheng X."/>
            <person name="Wang L."/>
            <person name="Lu Z."/>
            <person name="Huang Y."/>
            <person name="Du W."/>
            <person name="Zhou Y."/>
            <person name="Huang L."/>
            <person name="Dai X."/>
        </authorList>
    </citation>
    <scope>NUCLEOTIDE SEQUENCE [LARGE SCALE GENOMIC DNA]</scope>
    <source>
        <strain evidence="5 6">YYQ-30</strain>
    </source>
</reference>
<evidence type="ECO:0000256" key="3">
    <source>
        <dbReference type="SAM" id="SignalP"/>
    </source>
</evidence>
<organism evidence="5 6">
    <name type="scientific">Halovulum dunhuangense</name>
    <dbReference type="NCBI Taxonomy" id="1505036"/>
    <lineage>
        <taxon>Bacteria</taxon>
        <taxon>Pseudomonadati</taxon>
        <taxon>Pseudomonadota</taxon>
        <taxon>Alphaproteobacteria</taxon>
        <taxon>Rhodobacterales</taxon>
        <taxon>Paracoccaceae</taxon>
        <taxon>Halovulum</taxon>
    </lineage>
</organism>
<dbReference type="SUPFAM" id="SSF53850">
    <property type="entry name" value="Periplasmic binding protein-like II"/>
    <property type="match status" value="1"/>
</dbReference>
<keyword evidence="2" id="KW-0472">Membrane</keyword>
<keyword evidence="1 3" id="KW-0732">Signal</keyword>
<evidence type="ECO:0000259" key="4">
    <source>
        <dbReference type="PROSITE" id="PS51123"/>
    </source>
</evidence>
<dbReference type="InterPro" id="IPR050811">
    <property type="entry name" value="Phosphate_ABC_transporter"/>
</dbReference>
<evidence type="ECO:0000256" key="2">
    <source>
        <dbReference type="PROSITE-ProRule" id="PRU00473"/>
    </source>
</evidence>
<proteinExistence type="predicted"/>
<dbReference type="PANTHER" id="PTHR30570">
    <property type="entry name" value="PERIPLASMIC PHOSPHATE BINDING COMPONENT OF PHOSPHATE ABC TRANSPORTER"/>
    <property type="match status" value="1"/>
</dbReference>
<gene>
    <name evidence="5" type="ORF">HMH01_09735</name>
</gene>
<dbReference type="PROSITE" id="PS51123">
    <property type="entry name" value="OMPA_2"/>
    <property type="match status" value="1"/>
</dbReference>
<dbReference type="RefSeq" id="WP_171324731.1">
    <property type="nucleotide sequence ID" value="NZ_JABFBC010000001.1"/>
</dbReference>
<evidence type="ECO:0000313" key="6">
    <source>
        <dbReference type="Proteomes" id="UP000572377"/>
    </source>
</evidence>
<name>A0A849L311_9RHOB</name>
<dbReference type="Gene3D" id="3.40.190.10">
    <property type="entry name" value="Periplasmic binding protein-like II"/>
    <property type="match status" value="1"/>
</dbReference>
<sequence>MTPRKPMFTSAVAFRPLLAGTALCTALLAGEAMAQTVALSAPGTAVRIEGRLLSYDNGTYVIETSIGQISVPTDGLVCEGATCPTPEQIARANVINGVPGERVALTATTGGLRMEGTLISYENGLYRIETPLGPLEVRAQGTTCEGPGCPLIPQDSAALAPAPQTQTQADGARVTVPRLDRAPDVRFAGPAPLLDRVVPALVVDLADARGARLDMADTVSVSAADAAAAGLPAGGMAFSLEERGAGTLVVARYTESPAEALSLADGAETDIALVPTRPGALPGQPLLGTEALVAVVSPQNTVAALSAEDLTEIFSGRARNWSAFGGPDADIRVIGLPPRSDVTAALAETLLAPRGLNARAPDTLVADTDALAAAVAADPTAIGFTVQSASDGARRLALSSSCGLTAEATPEAVLTGRYPFSREIRALPRAGAGEEAGLVLAHLQGAAQDVMTDAGMIGPELVRFSLEQEMGGLAARLPQIGDEDRRALVDTALRIMPAAERLGTVLRLTEAGDALDPASREQIGRIIDLAAEQGLAELFLVGHAEDTGDAFTSRDMGRALARQVRSLMLSADVEGKLDTTLLRTVGLGAVTPIACADAPGAAASNRRVEIWVRR</sequence>
<feature type="chain" id="PRO_5032653996" description="OmpA-like domain-containing protein" evidence="3">
    <location>
        <begin position="35"/>
        <end position="614"/>
    </location>
</feature>
<dbReference type="SUPFAM" id="SSF103088">
    <property type="entry name" value="OmpA-like"/>
    <property type="match status" value="1"/>
</dbReference>
<accession>A0A849L311</accession>
<dbReference type="EMBL" id="JABFBC010000001">
    <property type="protein sequence ID" value="NNU80716.1"/>
    <property type="molecule type" value="Genomic_DNA"/>
</dbReference>
<dbReference type="InterPro" id="IPR024370">
    <property type="entry name" value="PBP_domain"/>
</dbReference>
<dbReference type="GO" id="GO:0016020">
    <property type="term" value="C:membrane"/>
    <property type="evidence" value="ECO:0007669"/>
    <property type="project" value="UniProtKB-UniRule"/>
</dbReference>
<evidence type="ECO:0000313" key="5">
    <source>
        <dbReference type="EMBL" id="NNU80716.1"/>
    </source>
</evidence>
<dbReference type="Proteomes" id="UP000572377">
    <property type="component" value="Unassembled WGS sequence"/>
</dbReference>
<dbReference type="PANTHER" id="PTHR30570:SF1">
    <property type="entry name" value="PHOSPHATE-BINDING PROTEIN PSTS"/>
    <property type="match status" value="1"/>
</dbReference>
<evidence type="ECO:0000256" key="1">
    <source>
        <dbReference type="ARBA" id="ARBA00022729"/>
    </source>
</evidence>
<comment type="caution">
    <text evidence="5">The sequence shown here is derived from an EMBL/GenBank/DDBJ whole genome shotgun (WGS) entry which is preliminary data.</text>
</comment>
<dbReference type="InterPro" id="IPR006665">
    <property type="entry name" value="OmpA-like"/>
</dbReference>
<dbReference type="AlphaFoldDB" id="A0A849L311"/>
<keyword evidence="6" id="KW-1185">Reference proteome</keyword>
<dbReference type="Pfam" id="PF12849">
    <property type="entry name" value="PBP_like_2"/>
    <property type="match status" value="1"/>
</dbReference>
<dbReference type="InterPro" id="IPR036737">
    <property type="entry name" value="OmpA-like_sf"/>
</dbReference>
<dbReference type="Gene3D" id="3.30.1330.60">
    <property type="entry name" value="OmpA-like domain"/>
    <property type="match status" value="1"/>
</dbReference>